<evidence type="ECO:0000256" key="7">
    <source>
        <dbReference type="ARBA" id="ARBA00023136"/>
    </source>
</evidence>
<accession>A0A8J5Y0A2</accession>
<keyword evidence="9" id="KW-0175">Coiled coil</keyword>
<keyword evidence="2 8" id="KW-0813">Transport</keyword>
<evidence type="ECO:0000313" key="12">
    <source>
        <dbReference type="Proteomes" id="UP000751190"/>
    </source>
</evidence>
<dbReference type="PIRSF" id="PIRSF028865">
    <property type="entry name" value="Membrin-2"/>
    <property type="match status" value="1"/>
</dbReference>
<proteinExistence type="predicted"/>
<evidence type="ECO:0000256" key="5">
    <source>
        <dbReference type="ARBA" id="ARBA00022989"/>
    </source>
</evidence>
<name>A0A8J5Y0A2_DIALT</name>
<keyword evidence="5 10" id="KW-1133">Transmembrane helix</keyword>
<dbReference type="GO" id="GO:0005789">
    <property type="term" value="C:endoplasmic reticulum membrane"/>
    <property type="evidence" value="ECO:0007669"/>
    <property type="project" value="TreeGrafter"/>
</dbReference>
<dbReference type="GO" id="GO:0000139">
    <property type="term" value="C:Golgi membrane"/>
    <property type="evidence" value="ECO:0007669"/>
    <property type="project" value="UniProtKB-SubCell"/>
</dbReference>
<dbReference type="GO" id="GO:0005484">
    <property type="term" value="F:SNAP receptor activity"/>
    <property type="evidence" value="ECO:0007669"/>
    <property type="project" value="InterPro"/>
</dbReference>
<reference evidence="11" key="1">
    <citation type="submission" date="2021-05" db="EMBL/GenBank/DDBJ databases">
        <title>The genome of the haptophyte Pavlova lutheri (Diacronema luteri, Pavlovales) - a model for lipid biosynthesis in eukaryotic algae.</title>
        <authorList>
            <person name="Hulatt C.J."/>
            <person name="Posewitz M.C."/>
        </authorList>
    </citation>
    <scope>NUCLEOTIDE SEQUENCE</scope>
    <source>
        <strain evidence="11">NIVA-4/92</strain>
    </source>
</reference>
<comment type="caution">
    <text evidence="11">The sequence shown here is derived from an EMBL/GenBank/DDBJ whole genome shotgun (WGS) entry which is preliminary data.</text>
</comment>
<dbReference type="GO" id="GO:0006906">
    <property type="term" value="P:vesicle fusion"/>
    <property type="evidence" value="ECO:0007669"/>
    <property type="project" value="TreeGrafter"/>
</dbReference>
<dbReference type="AlphaFoldDB" id="A0A8J5Y0A2"/>
<dbReference type="InterPro" id="IPR027027">
    <property type="entry name" value="GOSR2/Membrin/Bos1"/>
</dbReference>
<protein>
    <recommendedName>
        <fullName evidence="13">Golgi SNAP receptor complex member 2</fullName>
    </recommendedName>
</protein>
<feature type="transmembrane region" description="Helical" evidence="10">
    <location>
        <begin position="194"/>
        <end position="213"/>
    </location>
</feature>
<evidence type="ECO:0000256" key="3">
    <source>
        <dbReference type="ARBA" id="ARBA00022692"/>
    </source>
</evidence>
<dbReference type="PANTHER" id="PTHR21230">
    <property type="entry name" value="VESICLE TRANSPORT V-SNARE PROTEIN VTI1-RELATED"/>
    <property type="match status" value="1"/>
</dbReference>
<evidence type="ECO:0000256" key="6">
    <source>
        <dbReference type="ARBA" id="ARBA00023034"/>
    </source>
</evidence>
<dbReference type="EMBL" id="JAGTXO010000001">
    <property type="protein sequence ID" value="KAG8471210.1"/>
    <property type="molecule type" value="Genomic_DNA"/>
</dbReference>
<organism evidence="11 12">
    <name type="scientific">Diacronema lutheri</name>
    <name type="common">Unicellular marine alga</name>
    <name type="synonym">Monochrysis lutheri</name>
    <dbReference type="NCBI Taxonomy" id="2081491"/>
    <lineage>
        <taxon>Eukaryota</taxon>
        <taxon>Haptista</taxon>
        <taxon>Haptophyta</taxon>
        <taxon>Pavlovophyceae</taxon>
        <taxon>Pavlovales</taxon>
        <taxon>Pavlovaceae</taxon>
        <taxon>Diacronema</taxon>
    </lineage>
</organism>
<sequence>MTASELDAHYAIARRVAFQVEEQLQELETGRDTSLTFQGNISTNLNQLARELEALEALLTSEHDGARRGAWRKKLKQLQDNSAGLRAALEKFATRTFRAQREADERRELLQRRNAAGHTAIEVSSLSRETRALDEASIALDNLTRHGEAVILGLHAQRGVLNSSKRKLLSIFDALGLSNSLLRLIERRQMMDRLLVFGGIGACSLLLWLLVHWSGGAPAELRMPDAAGGAHALDVGSTATS</sequence>
<dbReference type="GO" id="GO:0015031">
    <property type="term" value="P:protein transport"/>
    <property type="evidence" value="ECO:0007669"/>
    <property type="project" value="UniProtKB-KW"/>
</dbReference>
<keyword evidence="3 10" id="KW-0812">Transmembrane</keyword>
<dbReference type="GO" id="GO:0000149">
    <property type="term" value="F:SNARE binding"/>
    <property type="evidence" value="ECO:0007669"/>
    <property type="project" value="TreeGrafter"/>
</dbReference>
<feature type="coiled-coil region" evidence="9">
    <location>
        <begin position="38"/>
        <end position="95"/>
    </location>
</feature>
<dbReference type="Proteomes" id="UP000751190">
    <property type="component" value="Unassembled WGS sequence"/>
</dbReference>
<keyword evidence="4 8" id="KW-0653">Protein transport</keyword>
<evidence type="ECO:0000313" key="11">
    <source>
        <dbReference type="EMBL" id="KAG8471210.1"/>
    </source>
</evidence>
<keyword evidence="12" id="KW-1185">Reference proteome</keyword>
<evidence type="ECO:0000256" key="10">
    <source>
        <dbReference type="SAM" id="Phobius"/>
    </source>
</evidence>
<dbReference type="PANTHER" id="PTHR21230:SF1">
    <property type="entry name" value="GOLGI SNAP RECEPTOR COMPLEX MEMBER 2"/>
    <property type="match status" value="1"/>
</dbReference>
<evidence type="ECO:0000256" key="4">
    <source>
        <dbReference type="ARBA" id="ARBA00022927"/>
    </source>
</evidence>
<dbReference type="GO" id="GO:0031201">
    <property type="term" value="C:SNARE complex"/>
    <property type="evidence" value="ECO:0007669"/>
    <property type="project" value="TreeGrafter"/>
</dbReference>
<keyword evidence="6" id="KW-0333">Golgi apparatus</keyword>
<dbReference type="OMA" id="LKYDSRH"/>
<comment type="subcellular location">
    <subcellularLocation>
        <location evidence="1">Golgi apparatus membrane</location>
        <topology evidence="1">Single-pass type IV membrane protein</topology>
    </subcellularLocation>
</comment>
<evidence type="ECO:0000256" key="1">
    <source>
        <dbReference type="ARBA" id="ARBA00004409"/>
    </source>
</evidence>
<dbReference type="OrthoDB" id="158360at2759"/>
<keyword evidence="7 8" id="KW-0472">Membrane</keyword>
<evidence type="ECO:0008006" key="13">
    <source>
        <dbReference type="Google" id="ProtNLM"/>
    </source>
</evidence>
<dbReference type="GO" id="GO:0031902">
    <property type="term" value="C:late endosome membrane"/>
    <property type="evidence" value="ECO:0007669"/>
    <property type="project" value="TreeGrafter"/>
</dbReference>
<gene>
    <name evidence="11" type="ORF">KFE25_009631</name>
</gene>
<dbReference type="GO" id="GO:0012507">
    <property type="term" value="C:ER to Golgi transport vesicle membrane"/>
    <property type="evidence" value="ECO:0007669"/>
    <property type="project" value="TreeGrafter"/>
</dbReference>
<evidence type="ECO:0000256" key="8">
    <source>
        <dbReference type="PIRNR" id="PIRNR028865"/>
    </source>
</evidence>
<dbReference type="Pfam" id="PF12352">
    <property type="entry name" value="V-SNARE_C"/>
    <property type="match status" value="1"/>
</dbReference>
<evidence type="ECO:0000256" key="9">
    <source>
        <dbReference type="SAM" id="Coils"/>
    </source>
</evidence>
<evidence type="ECO:0000256" key="2">
    <source>
        <dbReference type="ARBA" id="ARBA00022448"/>
    </source>
</evidence>